<feature type="compositionally biased region" description="Low complexity" evidence="1">
    <location>
        <begin position="7"/>
        <end position="22"/>
    </location>
</feature>
<accession>A0A6A5BV67</accession>
<dbReference type="GeneID" id="68110358"/>
<name>A0A6A5BV67_NAEFO</name>
<keyword evidence="3" id="KW-1185">Reference proteome</keyword>
<dbReference type="VEuPathDB" id="AmoebaDB:NfTy_059210"/>
<organism evidence="2 3">
    <name type="scientific">Naegleria fowleri</name>
    <name type="common">Brain eating amoeba</name>
    <dbReference type="NCBI Taxonomy" id="5763"/>
    <lineage>
        <taxon>Eukaryota</taxon>
        <taxon>Discoba</taxon>
        <taxon>Heterolobosea</taxon>
        <taxon>Tetramitia</taxon>
        <taxon>Eutetramitia</taxon>
        <taxon>Vahlkampfiidae</taxon>
        <taxon>Naegleria</taxon>
    </lineage>
</organism>
<protein>
    <submittedName>
        <fullName evidence="2">Uncharacterized protein</fullName>
    </submittedName>
</protein>
<comment type="caution">
    <text evidence="2">The sequence shown here is derived from an EMBL/GenBank/DDBJ whole genome shotgun (WGS) entry which is preliminary data.</text>
</comment>
<dbReference type="AlphaFoldDB" id="A0A6A5BV67"/>
<dbReference type="OrthoDB" id="10514444at2759"/>
<gene>
    <name evidence="2" type="ORF">FDP41_003140</name>
</gene>
<dbReference type="Proteomes" id="UP000444721">
    <property type="component" value="Unassembled WGS sequence"/>
</dbReference>
<dbReference type="RefSeq" id="XP_044562531.1">
    <property type="nucleotide sequence ID" value="XM_044706412.1"/>
</dbReference>
<proteinExistence type="predicted"/>
<dbReference type="VEuPathDB" id="AmoebaDB:FDP41_003140"/>
<dbReference type="EMBL" id="VFQX01000033">
    <property type="protein sequence ID" value="KAF0977818.1"/>
    <property type="molecule type" value="Genomic_DNA"/>
</dbReference>
<evidence type="ECO:0000256" key="1">
    <source>
        <dbReference type="SAM" id="MobiDB-lite"/>
    </source>
</evidence>
<dbReference type="VEuPathDB" id="AmoebaDB:NF0030630"/>
<reference evidence="2 3" key="1">
    <citation type="journal article" date="2019" name="Sci. Rep.">
        <title>Nanopore sequencing improves the draft genome of the human pathogenic amoeba Naegleria fowleri.</title>
        <authorList>
            <person name="Liechti N."/>
            <person name="Schurch N."/>
            <person name="Bruggmann R."/>
            <person name="Wittwer M."/>
        </authorList>
    </citation>
    <scope>NUCLEOTIDE SEQUENCE [LARGE SCALE GENOMIC DNA]</scope>
    <source>
        <strain evidence="2 3">ATCC 30894</strain>
    </source>
</reference>
<evidence type="ECO:0000313" key="2">
    <source>
        <dbReference type="EMBL" id="KAF0977818.1"/>
    </source>
</evidence>
<evidence type="ECO:0000313" key="3">
    <source>
        <dbReference type="Proteomes" id="UP000444721"/>
    </source>
</evidence>
<feature type="region of interest" description="Disordered" evidence="1">
    <location>
        <begin position="1"/>
        <end position="23"/>
    </location>
</feature>
<sequence length="231" mass="26070">MSSQHDSASSQPKSQSSSAGSGLAEGNEELFENLLITLRSCTTVLFENIKITVFYNSNIRNAQEIANSLRIDVEESRPSRAISSSLRESSEASKISHGSNSLHAKVIAFFNKSFVSDVDKETFERDLQEALFNTKLVSTLREESFNMILPTITSWFSNVSTFKYGLVFLREGIRLFPHLFEKQANLVHFSKIVDALETLNEDDLKHLENFSIEEIQEVFNFLSSLLEISSQ</sequence>